<evidence type="ECO:0000313" key="2">
    <source>
        <dbReference type="Proteomes" id="UP001458880"/>
    </source>
</evidence>
<accession>A0AAW1IA53</accession>
<name>A0AAW1IA53_POPJA</name>
<comment type="caution">
    <text evidence="1">The sequence shown here is derived from an EMBL/GenBank/DDBJ whole genome shotgun (WGS) entry which is preliminary data.</text>
</comment>
<sequence length="120" mass="13453">SESPELESKCRQIVGCIMYAMLGTRPDLCSSISLLSRYQNCASQQLHVCLKRVLRYIKGTVDLRIVYKLYNDIMLTGYADADWAGDTTDRKSTSGYCFLIYGCIVSWASKKQSTVALSTD</sequence>
<protein>
    <submittedName>
        <fullName evidence="1">Uncharacterized protein</fullName>
    </submittedName>
</protein>
<dbReference type="PANTHER" id="PTHR11439">
    <property type="entry name" value="GAG-POL-RELATED RETROTRANSPOSON"/>
    <property type="match status" value="1"/>
</dbReference>
<dbReference type="AlphaFoldDB" id="A0AAW1IA53"/>
<evidence type="ECO:0000313" key="1">
    <source>
        <dbReference type="EMBL" id="KAK9686340.1"/>
    </source>
</evidence>
<reference evidence="1 2" key="1">
    <citation type="journal article" date="2024" name="BMC Genomics">
        <title>De novo assembly and annotation of Popillia japonica's genome with initial clues to its potential as an invasive pest.</title>
        <authorList>
            <person name="Cucini C."/>
            <person name="Boschi S."/>
            <person name="Funari R."/>
            <person name="Cardaioli E."/>
            <person name="Iannotti N."/>
            <person name="Marturano G."/>
            <person name="Paoli F."/>
            <person name="Bruttini M."/>
            <person name="Carapelli A."/>
            <person name="Frati F."/>
            <person name="Nardi F."/>
        </authorList>
    </citation>
    <scope>NUCLEOTIDE SEQUENCE [LARGE SCALE GENOMIC DNA]</scope>
    <source>
        <strain evidence="1">DMR45628</strain>
    </source>
</reference>
<dbReference type="PANTHER" id="PTHR11439:SF483">
    <property type="entry name" value="PEPTIDE SYNTHASE GLIP-LIKE, PUTATIVE (AFU_ORTHOLOGUE AFUA_3G12920)-RELATED"/>
    <property type="match status" value="1"/>
</dbReference>
<gene>
    <name evidence="1" type="ORF">QE152_g37261</name>
</gene>
<dbReference type="CDD" id="cd09272">
    <property type="entry name" value="RNase_HI_RT_Ty1"/>
    <property type="match status" value="1"/>
</dbReference>
<dbReference type="Proteomes" id="UP001458880">
    <property type="component" value="Unassembled WGS sequence"/>
</dbReference>
<feature type="non-terminal residue" evidence="1">
    <location>
        <position position="1"/>
    </location>
</feature>
<proteinExistence type="predicted"/>
<dbReference type="EMBL" id="JASPKY010000713">
    <property type="protein sequence ID" value="KAK9686340.1"/>
    <property type="molecule type" value="Genomic_DNA"/>
</dbReference>
<keyword evidence="2" id="KW-1185">Reference proteome</keyword>
<organism evidence="1 2">
    <name type="scientific">Popillia japonica</name>
    <name type="common">Japanese beetle</name>
    <dbReference type="NCBI Taxonomy" id="7064"/>
    <lineage>
        <taxon>Eukaryota</taxon>
        <taxon>Metazoa</taxon>
        <taxon>Ecdysozoa</taxon>
        <taxon>Arthropoda</taxon>
        <taxon>Hexapoda</taxon>
        <taxon>Insecta</taxon>
        <taxon>Pterygota</taxon>
        <taxon>Neoptera</taxon>
        <taxon>Endopterygota</taxon>
        <taxon>Coleoptera</taxon>
        <taxon>Polyphaga</taxon>
        <taxon>Scarabaeiformia</taxon>
        <taxon>Scarabaeidae</taxon>
        <taxon>Rutelinae</taxon>
        <taxon>Popillia</taxon>
    </lineage>
</organism>